<accession>K7AHH6</accession>
<dbReference type="HOGENOM" id="CLU_000604_1_22_6"/>
<dbReference type="InterPro" id="IPR027417">
    <property type="entry name" value="P-loop_NTPase"/>
</dbReference>
<evidence type="ECO:0000313" key="5">
    <source>
        <dbReference type="EMBL" id="AGH47598.1"/>
    </source>
</evidence>
<dbReference type="InterPro" id="IPR003593">
    <property type="entry name" value="AAA+_ATPase"/>
</dbReference>
<dbReference type="Pfam" id="PF00005">
    <property type="entry name" value="ABC_tran"/>
    <property type="match status" value="1"/>
</dbReference>
<dbReference type="PROSITE" id="PS50893">
    <property type="entry name" value="ABC_TRANSPORTER_2"/>
    <property type="match status" value="1"/>
</dbReference>
<dbReference type="PROSITE" id="PS00211">
    <property type="entry name" value="ABC_TRANSPORTER_1"/>
    <property type="match status" value="1"/>
</dbReference>
<dbReference type="Gene3D" id="3.40.50.300">
    <property type="entry name" value="P-loop containing nucleotide triphosphate hydrolases"/>
    <property type="match status" value="1"/>
</dbReference>
<dbReference type="AlphaFoldDB" id="K7AHH6"/>
<dbReference type="STRING" id="1129794.C427_5501"/>
<evidence type="ECO:0000259" key="4">
    <source>
        <dbReference type="PROSITE" id="PS50893"/>
    </source>
</evidence>
<reference evidence="5 6" key="1">
    <citation type="journal article" date="2013" name="Genome Announc.">
        <title>Complete Genome Sequence of Glaciecola psychrophila Strain 170T.</title>
        <authorList>
            <person name="Yin J."/>
            <person name="Chen J."/>
            <person name="Liu G."/>
            <person name="Yu Y."/>
            <person name="Song L."/>
            <person name="Wang X."/>
            <person name="Qu X."/>
        </authorList>
    </citation>
    <scope>NUCLEOTIDE SEQUENCE [LARGE SCALE GENOMIC DNA]</scope>
    <source>
        <strain evidence="5 6">170</strain>
    </source>
</reference>
<dbReference type="OrthoDB" id="9802264at2"/>
<evidence type="ECO:0000313" key="6">
    <source>
        <dbReference type="Proteomes" id="UP000011864"/>
    </source>
</evidence>
<dbReference type="GO" id="GO:0005524">
    <property type="term" value="F:ATP binding"/>
    <property type="evidence" value="ECO:0007669"/>
    <property type="project" value="UniProtKB-KW"/>
</dbReference>
<name>K7AHH6_9ALTE</name>
<dbReference type="PANTHER" id="PTHR42781">
    <property type="entry name" value="SPERMIDINE/PUTRESCINE IMPORT ATP-BINDING PROTEIN POTA"/>
    <property type="match status" value="1"/>
</dbReference>
<dbReference type="InterPro" id="IPR003439">
    <property type="entry name" value="ABC_transporter-like_ATP-bd"/>
</dbReference>
<dbReference type="RefSeq" id="WP_007642762.1">
    <property type="nucleotide sequence ID" value="NC_020514.1"/>
</dbReference>
<dbReference type="SMART" id="SM00382">
    <property type="entry name" value="AAA"/>
    <property type="match status" value="1"/>
</dbReference>
<sequence length="225" mass="25291">MLEIINCQIEAKTWRITLPDIDVQKGELLVITGPSGIGKSTLLHWLLGNIPQHVTIKGQIILSGINITNLAIEQRRVGLLMQDVYLFPHLNVQDNICFALPKYPQLSSKKPQRSSKKQRRDAAMNMLEQINLVHLGTRYPQNLSGGERSRVGLIRALANQPQVMLLDEPFAALDPSTREQMGDWAFQQLTEQNIPSVMVSHDVEDIPASAKQICLADYYQASEQK</sequence>
<dbReference type="InterPro" id="IPR017871">
    <property type="entry name" value="ABC_transporter-like_CS"/>
</dbReference>
<keyword evidence="1" id="KW-0813">Transport</keyword>
<dbReference type="GO" id="GO:0016887">
    <property type="term" value="F:ATP hydrolysis activity"/>
    <property type="evidence" value="ECO:0007669"/>
    <property type="project" value="InterPro"/>
</dbReference>
<evidence type="ECO:0000256" key="1">
    <source>
        <dbReference type="ARBA" id="ARBA00022448"/>
    </source>
</evidence>
<keyword evidence="6" id="KW-1185">Reference proteome</keyword>
<evidence type="ECO:0000256" key="2">
    <source>
        <dbReference type="ARBA" id="ARBA00022741"/>
    </source>
</evidence>
<gene>
    <name evidence="5" type="ORF">C427_5501</name>
</gene>
<dbReference type="KEGG" id="gps:C427_5501"/>
<keyword evidence="2" id="KW-0547">Nucleotide-binding</keyword>
<dbReference type="InterPro" id="IPR050093">
    <property type="entry name" value="ABC_SmlMolc_Importer"/>
</dbReference>
<proteinExistence type="predicted"/>
<dbReference type="EMBL" id="CP003837">
    <property type="protein sequence ID" value="AGH47598.1"/>
    <property type="molecule type" value="Genomic_DNA"/>
</dbReference>
<dbReference type="PATRIC" id="fig|1129794.4.peg.5479"/>
<dbReference type="Proteomes" id="UP000011864">
    <property type="component" value="Chromosome"/>
</dbReference>
<feature type="domain" description="ABC transporter" evidence="4">
    <location>
        <begin position="1"/>
        <end position="224"/>
    </location>
</feature>
<dbReference type="SUPFAM" id="SSF52540">
    <property type="entry name" value="P-loop containing nucleoside triphosphate hydrolases"/>
    <property type="match status" value="1"/>
</dbReference>
<organism evidence="5 6">
    <name type="scientific">Paraglaciecola psychrophila 170</name>
    <dbReference type="NCBI Taxonomy" id="1129794"/>
    <lineage>
        <taxon>Bacteria</taxon>
        <taxon>Pseudomonadati</taxon>
        <taxon>Pseudomonadota</taxon>
        <taxon>Gammaproteobacteria</taxon>
        <taxon>Alteromonadales</taxon>
        <taxon>Alteromonadaceae</taxon>
        <taxon>Paraglaciecola</taxon>
    </lineage>
</organism>
<dbReference type="eggNOG" id="COG3842">
    <property type="taxonomic scope" value="Bacteria"/>
</dbReference>
<keyword evidence="3" id="KW-0067">ATP-binding</keyword>
<dbReference type="PANTHER" id="PTHR42781:SF4">
    <property type="entry name" value="SPERMIDINE_PUTRESCINE IMPORT ATP-BINDING PROTEIN POTA"/>
    <property type="match status" value="1"/>
</dbReference>
<protein>
    <submittedName>
        <fullName evidence="5">ABC transporter</fullName>
    </submittedName>
</protein>
<evidence type="ECO:0000256" key="3">
    <source>
        <dbReference type="ARBA" id="ARBA00022840"/>
    </source>
</evidence>